<feature type="transmembrane region" description="Helical" evidence="1">
    <location>
        <begin position="228"/>
        <end position="247"/>
    </location>
</feature>
<feature type="transmembrane region" description="Helical" evidence="1">
    <location>
        <begin position="132"/>
        <end position="152"/>
    </location>
</feature>
<evidence type="ECO:0000256" key="1">
    <source>
        <dbReference type="SAM" id="Phobius"/>
    </source>
</evidence>
<evidence type="ECO:0000313" key="2">
    <source>
        <dbReference type="EMBL" id="MBU9713189.1"/>
    </source>
</evidence>
<keyword evidence="1" id="KW-0472">Membrane</keyword>
<feature type="transmembrane region" description="Helical" evidence="1">
    <location>
        <begin position="259"/>
        <end position="281"/>
    </location>
</feature>
<keyword evidence="1" id="KW-1133">Transmembrane helix</keyword>
<keyword evidence="1" id="KW-0812">Transmembrane</keyword>
<dbReference type="EMBL" id="JAHQCS010000124">
    <property type="protein sequence ID" value="MBU9713189.1"/>
    <property type="molecule type" value="Genomic_DNA"/>
</dbReference>
<feature type="transmembrane region" description="Helical" evidence="1">
    <location>
        <begin position="302"/>
        <end position="330"/>
    </location>
</feature>
<feature type="transmembrane region" description="Helical" evidence="1">
    <location>
        <begin position="172"/>
        <end position="193"/>
    </location>
</feature>
<dbReference type="Proteomes" id="UP000784880">
    <property type="component" value="Unassembled WGS sequence"/>
</dbReference>
<name>A0ABS6JHP6_9BACI</name>
<dbReference type="RefSeq" id="WP_217067358.1">
    <property type="nucleotide sequence ID" value="NZ_JAHQCS010000124.1"/>
</dbReference>
<sequence length="331" mass="38449">MSELHPSWFLALAATIAVLAQTFNYFRIIRKIPSILPTDPTRAIDMKQINYLKEPYHLSSFVFMGIAMVIIISVVDHAKAAEAHVLITNFNLYLLFLWVGGGLILFGKQVYILVNVVNEQSRKLIWKSVNQLLFKLAIFPSIGILINGYMYYYNREQTGSEYQLVDDWFYQIVHPTFLFFLASLLTVVFATIFTKRMLIAIKKNMERGENGSSANDVLEKQRGITSKYYIIYAATTFIPLIFIYMGFEGVRRAPSIPHITVLMSTILMGLLFFFGFLILYFRKNSTLTEMDDDKLKRSIRMWIRPFYFSLLFMASFTIIGNLWILIYYAFN</sequence>
<organism evidence="2 3">
    <name type="scientific">Evansella tamaricis</name>
    <dbReference type="NCBI Taxonomy" id="2069301"/>
    <lineage>
        <taxon>Bacteria</taxon>
        <taxon>Bacillati</taxon>
        <taxon>Bacillota</taxon>
        <taxon>Bacilli</taxon>
        <taxon>Bacillales</taxon>
        <taxon>Bacillaceae</taxon>
        <taxon>Evansella</taxon>
    </lineage>
</organism>
<feature type="transmembrane region" description="Helical" evidence="1">
    <location>
        <begin position="56"/>
        <end position="75"/>
    </location>
</feature>
<accession>A0ABS6JHP6</accession>
<gene>
    <name evidence="2" type="ORF">KS419_15765</name>
</gene>
<feature type="transmembrane region" description="Helical" evidence="1">
    <location>
        <begin position="90"/>
        <end position="111"/>
    </location>
</feature>
<proteinExistence type="predicted"/>
<keyword evidence="3" id="KW-1185">Reference proteome</keyword>
<comment type="caution">
    <text evidence="2">The sequence shown here is derived from an EMBL/GenBank/DDBJ whole genome shotgun (WGS) entry which is preliminary data.</text>
</comment>
<evidence type="ECO:0000313" key="3">
    <source>
        <dbReference type="Proteomes" id="UP000784880"/>
    </source>
</evidence>
<protein>
    <submittedName>
        <fullName evidence="2">Uncharacterized protein</fullName>
    </submittedName>
</protein>
<feature type="transmembrane region" description="Helical" evidence="1">
    <location>
        <begin position="6"/>
        <end position="26"/>
    </location>
</feature>
<reference evidence="2 3" key="1">
    <citation type="submission" date="2021-06" db="EMBL/GenBank/DDBJ databases">
        <title>Bacillus sp. RD4P76, an endophyte from a halophyte.</title>
        <authorList>
            <person name="Sun J.-Q."/>
        </authorList>
    </citation>
    <scope>NUCLEOTIDE SEQUENCE [LARGE SCALE GENOMIC DNA]</scope>
    <source>
        <strain evidence="2 3">CGMCC 1.15917</strain>
    </source>
</reference>